<name>A0ABV4U4X8_9BACT</name>
<sequence length="194" mass="21936">MRDGIIMLDVALKEWAVVCDLLLEGELALLLRKGGIHERGGVAVFELEHPRFALFPAWLHQVPNRMKPAYRDRVVRRREEPGEVTLKGVGEATHIWQVPSREAFDSLDDLHVWSKPQIDMRFNYKPERPLYLVAVRVSRLVEPKVVANRPTYAGCKSWVPLAAEDAVDDAGAAAVVDDARYEAMVARVERAMRG</sequence>
<dbReference type="EMBL" id="JBGUBD010000005">
    <property type="protein sequence ID" value="MFA9478387.1"/>
    <property type="molecule type" value="Genomic_DNA"/>
</dbReference>
<dbReference type="InterPro" id="IPR014923">
    <property type="entry name" value="DUF1802"/>
</dbReference>
<protein>
    <submittedName>
        <fullName evidence="1">DUF1802 family protein</fullName>
    </submittedName>
</protein>
<dbReference type="Pfam" id="PF08819">
    <property type="entry name" value="DUF1802"/>
    <property type="match status" value="1"/>
</dbReference>
<gene>
    <name evidence="1" type="ORF">ACERK3_08770</name>
</gene>
<keyword evidence="2" id="KW-1185">Reference proteome</keyword>
<proteinExistence type="predicted"/>
<evidence type="ECO:0000313" key="1">
    <source>
        <dbReference type="EMBL" id="MFA9478387.1"/>
    </source>
</evidence>
<organism evidence="1 2">
    <name type="scientific">Natronomicrosphaera hydrolytica</name>
    <dbReference type="NCBI Taxonomy" id="3242702"/>
    <lineage>
        <taxon>Bacteria</taxon>
        <taxon>Pseudomonadati</taxon>
        <taxon>Planctomycetota</taxon>
        <taxon>Phycisphaerae</taxon>
        <taxon>Phycisphaerales</taxon>
        <taxon>Phycisphaeraceae</taxon>
        <taxon>Natronomicrosphaera</taxon>
    </lineage>
</organism>
<evidence type="ECO:0000313" key="2">
    <source>
        <dbReference type="Proteomes" id="UP001575105"/>
    </source>
</evidence>
<dbReference type="RefSeq" id="WP_425345315.1">
    <property type="nucleotide sequence ID" value="NZ_JBGUBD010000005.1"/>
</dbReference>
<reference evidence="1 2" key="1">
    <citation type="submission" date="2024-08" db="EMBL/GenBank/DDBJ databases">
        <title>Whole-genome sequencing of halo(alkali)philic microorganisms from hypersaline lakes.</title>
        <authorList>
            <person name="Sorokin D.Y."/>
            <person name="Merkel A.Y."/>
            <person name="Messina E."/>
            <person name="Yakimov M."/>
        </authorList>
    </citation>
    <scope>NUCLEOTIDE SEQUENCE [LARGE SCALE GENOMIC DNA]</scope>
    <source>
        <strain evidence="1 2">AB-hyl4</strain>
    </source>
</reference>
<accession>A0ABV4U4X8</accession>
<comment type="caution">
    <text evidence="1">The sequence shown here is derived from an EMBL/GenBank/DDBJ whole genome shotgun (WGS) entry which is preliminary data.</text>
</comment>
<dbReference type="Proteomes" id="UP001575105">
    <property type="component" value="Unassembled WGS sequence"/>
</dbReference>